<dbReference type="InterPro" id="IPR018445">
    <property type="entry name" value="Put_Phosphate_transp_reg"/>
</dbReference>
<dbReference type="Pfam" id="PF01865">
    <property type="entry name" value="PhoU_div"/>
    <property type="match status" value="1"/>
</dbReference>
<comment type="similarity">
    <text evidence="1">Belongs to the UPF0111 family.</text>
</comment>
<gene>
    <name evidence="2" type="ORF">FYJ68_08475</name>
</gene>
<evidence type="ECO:0000313" key="2">
    <source>
        <dbReference type="EMBL" id="MST73137.1"/>
    </source>
</evidence>
<organism evidence="2 3">
    <name type="scientific">Olsenella porci</name>
    <dbReference type="NCBI Taxonomy" id="2652279"/>
    <lineage>
        <taxon>Bacteria</taxon>
        <taxon>Bacillati</taxon>
        <taxon>Actinomycetota</taxon>
        <taxon>Coriobacteriia</taxon>
        <taxon>Coriobacteriales</taxon>
        <taxon>Atopobiaceae</taxon>
        <taxon>Olsenella</taxon>
    </lineage>
</organism>
<name>A0A6N7XCT1_9ACTN</name>
<dbReference type="PANTHER" id="PTHR37298:SF1">
    <property type="entry name" value="UPF0111 PROTEIN YKAA"/>
    <property type="match status" value="1"/>
</dbReference>
<dbReference type="Proteomes" id="UP000469325">
    <property type="component" value="Unassembled WGS sequence"/>
</dbReference>
<dbReference type="Gene3D" id="1.20.58.220">
    <property type="entry name" value="Phosphate transport system protein phou homolog 2, domain 2"/>
    <property type="match status" value="1"/>
</dbReference>
<dbReference type="RefSeq" id="WP_154435782.1">
    <property type="nucleotide sequence ID" value="NZ_VUNC01000007.1"/>
</dbReference>
<proteinExistence type="inferred from homology"/>
<accession>A0A6N7XCT1</accession>
<dbReference type="InterPro" id="IPR038078">
    <property type="entry name" value="PhoU-like_sf"/>
</dbReference>
<dbReference type="AlphaFoldDB" id="A0A6N7XCT1"/>
<comment type="caution">
    <text evidence="2">The sequence shown here is derived from an EMBL/GenBank/DDBJ whole genome shotgun (WGS) entry which is preliminary data.</text>
</comment>
<sequence>MSRVRHREAVFYDYFRQSTKIIVQAAELFDRIVGEWPSSKPLIPQMKELETRHDELTGSVIDELNRSFITPFDRGDIYSLISLLDGIVDGLEGVSARFDIYGVNEMVQSTRQMSGLILQCAHELDTLFEHFENFKRDGVVLEKVKRVSDLEDEGDLVYRRALGEVFSSSADPVHVLKWKSLLDKTEDALDNCKHVTNVVHSVVMKNA</sequence>
<evidence type="ECO:0000313" key="3">
    <source>
        <dbReference type="Proteomes" id="UP000469325"/>
    </source>
</evidence>
<keyword evidence="3" id="KW-1185">Reference proteome</keyword>
<evidence type="ECO:0000256" key="1">
    <source>
        <dbReference type="ARBA" id="ARBA00008591"/>
    </source>
</evidence>
<protein>
    <submittedName>
        <fullName evidence="2">DUF47 domain-containing protein</fullName>
    </submittedName>
</protein>
<reference evidence="2 3" key="1">
    <citation type="submission" date="2019-08" db="EMBL/GenBank/DDBJ databases">
        <title>In-depth cultivation of the pig gut microbiome towards novel bacterial diversity and tailored functional studies.</title>
        <authorList>
            <person name="Wylensek D."/>
            <person name="Hitch T.C.A."/>
            <person name="Clavel T."/>
        </authorList>
    </citation>
    <scope>NUCLEOTIDE SEQUENCE [LARGE SCALE GENOMIC DNA]</scope>
    <source>
        <strain evidence="2 3">CA-Schmier-601-WT-1</strain>
    </source>
</reference>
<dbReference type="PANTHER" id="PTHR37298">
    <property type="entry name" value="UPF0111 PROTEIN YKAA"/>
    <property type="match status" value="1"/>
</dbReference>
<dbReference type="InterPro" id="IPR052912">
    <property type="entry name" value="UPF0111_domain"/>
</dbReference>
<dbReference type="EMBL" id="VUNC01000007">
    <property type="protein sequence ID" value="MST73137.1"/>
    <property type="molecule type" value="Genomic_DNA"/>
</dbReference>